<feature type="region of interest" description="Disordered" evidence="1">
    <location>
        <begin position="243"/>
        <end position="273"/>
    </location>
</feature>
<comment type="caution">
    <text evidence="3">The sequence shown here is derived from an EMBL/GenBank/DDBJ whole genome shotgun (WGS) entry which is preliminary data.</text>
</comment>
<feature type="compositionally biased region" description="Low complexity" evidence="1">
    <location>
        <begin position="243"/>
        <end position="260"/>
    </location>
</feature>
<evidence type="ECO:0000313" key="3">
    <source>
        <dbReference type="EMBL" id="OAT74537.1"/>
    </source>
</evidence>
<reference evidence="4" key="1">
    <citation type="submission" date="2016-05" db="EMBL/GenBank/DDBJ databases">
        <authorList>
            <person name="Wang W."/>
            <person name="Zhu L."/>
        </authorList>
    </citation>
    <scope>NUCLEOTIDE SEQUENCE [LARGE SCALE GENOMIC DNA]</scope>
    <source>
        <strain evidence="4">W-2</strain>
    </source>
</reference>
<proteinExistence type="predicted"/>
<dbReference type="Proteomes" id="UP000078290">
    <property type="component" value="Unassembled WGS sequence"/>
</dbReference>
<gene>
    <name evidence="3" type="ORF">A7K69_02170</name>
</gene>
<dbReference type="InterPro" id="IPR046768">
    <property type="entry name" value="ExoX-like_C"/>
</dbReference>
<evidence type="ECO:0000313" key="4">
    <source>
        <dbReference type="Proteomes" id="UP000078290"/>
    </source>
</evidence>
<evidence type="ECO:0000256" key="1">
    <source>
        <dbReference type="SAM" id="MobiDB-lite"/>
    </source>
</evidence>
<evidence type="ECO:0000259" key="2">
    <source>
        <dbReference type="Pfam" id="PF20600"/>
    </source>
</evidence>
<dbReference type="EMBL" id="LXMA01000001">
    <property type="protein sequence ID" value="OAT74537.1"/>
    <property type="molecule type" value="Genomic_DNA"/>
</dbReference>
<accession>A0A1B7KWV2</accession>
<dbReference type="AlphaFoldDB" id="A0A1B7KWV2"/>
<dbReference type="RefSeq" id="WP_064549852.1">
    <property type="nucleotide sequence ID" value="NZ_LXMA01000001.1"/>
</dbReference>
<feature type="domain" description="Exodeoxyribonuclease X-like C-terminal" evidence="2">
    <location>
        <begin position="194"/>
        <end position="221"/>
    </location>
</feature>
<protein>
    <recommendedName>
        <fullName evidence="2">Exodeoxyribonuclease X-like C-terminal domain-containing protein</fullName>
    </recommendedName>
</protein>
<dbReference type="OrthoDB" id="423960at2"/>
<sequence length="286" mass="32597">MSELAVREQSVQTVNSMSIIDSVDLESVKNTLSKINQFQMVIQNSLKKDHDYGVIPGTPKPTLLKPGAEKIQMLLGVTSEYEVIERVQDYDNGFFAFTVRCIIYKDGVKITEGLGHCNTREPKFYKKKDGQLQDPYEKVNTVLKMAKKRAQIDATLTLASLSEIFTQDIEDMQEYIQTEQVETMTAQDAAQIKLTFGKYKGKTLKEIYKAQPDYLEWLLKQDRTDPVIKKGIELMFEAVKQQAQQKQAQQQQTEQQAAQPEPQPDNIDPFDGEVIEISDEDLPFGM</sequence>
<dbReference type="Pfam" id="PF20600">
    <property type="entry name" value="ExoX-like_C"/>
    <property type="match status" value="1"/>
</dbReference>
<organism evidence="3 4">
    <name type="scientific">Parageobacillus thermoglucosidasius</name>
    <name type="common">Geobacillus thermoglucosidasius</name>
    <dbReference type="NCBI Taxonomy" id="1426"/>
    <lineage>
        <taxon>Bacteria</taxon>
        <taxon>Bacillati</taxon>
        <taxon>Bacillota</taxon>
        <taxon>Bacilli</taxon>
        <taxon>Bacillales</taxon>
        <taxon>Anoxybacillaceae</taxon>
        <taxon>Parageobacillus</taxon>
    </lineage>
</organism>
<name>A0A1B7KWV2_PARTM</name>